<protein>
    <submittedName>
        <fullName evidence="1">Uncharacterized protein</fullName>
    </submittedName>
</protein>
<reference evidence="1 2" key="1">
    <citation type="submission" date="2023-01" db="EMBL/GenBank/DDBJ databases">
        <title>Analysis of 21 Apiospora genomes using comparative genomics revels a genus with tremendous synthesis potential of carbohydrate active enzymes and secondary metabolites.</title>
        <authorList>
            <person name="Sorensen T."/>
        </authorList>
    </citation>
    <scope>NUCLEOTIDE SEQUENCE [LARGE SCALE GENOMIC DNA]</scope>
    <source>
        <strain evidence="1 2">CBS 117206</strain>
    </source>
</reference>
<name>A0AAW0R4R6_9PEZI</name>
<gene>
    <name evidence="1" type="ORF">PG999_003893</name>
</gene>
<sequence>MLHEQLRIYPIARNSYRFKKDYDPFPARRPTLATVAARYPHHLSRRAPRGTLMEIAAGFANLDAVVLGSRTLLPPPSVDRKALRRVVEAEGEVLAVCAQVE</sequence>
<proteinExistence type="predicted"/>
<evidence type="ECO:0000313" key="2">
    <source>
        <dbReference type="Proteomes" id="UP001392437"/>
    </source>
</evidence>
<evidence type="ECO:0000313" key="1">
    <source>
        <dbReference type="EMBL" id="KAK8123975.1"/>
    </source>
</evidence>
<dbReference type="EMBL" id="JAQQWP010000003">
    <property type="protein sequence ID" value="KAK8123975.1"/>
    <property type="molecule type" value="Genomic_DNA"/>
</dbReference>
<keyword evidence="2" id="KW-1185">Reference proteome</keyword>
<dbReference type="AlphaFoldDB" id="A0AAW0R4R6"/>
<comment type="caution">
    <text evidence="1">The sequence shown here is derived from an EMBL/GenBank/DDBJ whole genome shotgun (WGS) entry which is preliminary data.</text>
</comment>
<accession>A0AAW0R4R6</accession>
<dbReference type="Proteomes" id="UP001392437">
    <property type="component" value="Unassembled WGS sequence"/>
</dbReference>
<organism evidence="1 2">
    <name type="scientific">Apiospora kogelbergensis</name>
    <dbReference type="NCBI Taxonomy" id="1337665"/>
    <lineage>
        <taxon>Eukaryota</taxon>
        <taxon>Fungi</taxon>
        <taxon>Dikarya</taxon>
        <taxon>Ascomycota</taxon>
        <taxon>Pezizomycotina</taxon>
        <taxon>Sordariomycetes</taxon>
        <taxon>Xylariomycetidae</taxon>
        <taxon>Amphisphaeriales</taxon>
        <taxon>Apiosporaceae</taxon>
        <taxon>Apiospora</taxon>
    </lineage>
</organism>